<reference evidence="1" key="1">
    <citation type="submission" date="2021-01" db="EMBL/GenBank/DDBJ databases">
        <authorList>
            <person name="Corre E."/>
            <person name="Pelletier E."/>
            <person name="Niang G."/>
            <person name="Scheremetjew M."/>
            <person name="Finn R."/>
            <person name="Kale V."/>
            <person name="Holt S."/>
            <person name="Cochrane G."/>
            <person name="Meng A."/>
            <person name="Brown T."/>
            <person name="Cohen L."/>
        </authorList>
    </citation>
    <scope>NUCLEOTIDE SEQUENCE</scope>
    <source>
        <strain evidence="1">CCMP 2712</strain>
    </source>
</reference>
<name>A0A7S4PQV2_GUITH</name>
<dbReference type="AlphaFoldDB" id="A0A7S4PQV2"/>
<proteinExistence type="predicted"/>
<gene>
    <name evidence="1" type="ORF">GTHE00462_LOCUS40576</name>
</gene>
<evidence type="ECO:0000313" key="1">
    <source>
        <dbReference type="EMBL" id="CAE2342668.1"/>
    </source>
</evidence>
<protein>
    <submittedName>
        <fullName evidence="1">Uncharacterized protein</fullName>
    </submittedName>
</protein>
<organism evidence="1">
    <name type="scientific">Guillardia theta</name>
    <name type="common">Cryptophyte</name>
    <name type="synonym">Cryptomonas phi</name>
    <dbReference type="NCBI Taxonomy" id="55529"/>
    <lineage>
        <taxon>Eukaryota</taxon>
        <taxon>Cryptophyceae</taxon>
        <taxon>Pyrenomonadales</taxon>
        <taxon>Geminigeraceae</taxon>
        <taxon>Guillardia</taxon>
    </lineage>
</organism>
<dbReference type="EMBL" id="HBKN01051988">
    <property type="protein sequence ID" value="CAE2342668.1"/>
    <property type="molecule type" value="Transcribed_RNA"/>
</dbReference>
<accession>A0A7S4PQV2</accession>
<sequence>MGGGEEGGGGVARGGEFVQTVDDLVFNHFLLHSLQSRGWWWGDHQQRRKGKERRRKGREASCKNSSKCTGNSTQAEIELLWRSRYRLGRRIEDGSMEGVQIRAAEDADAADAVRFVHFYESEAERDEVLNFVNEFNVYVPEHAMGIIEVFETAVNELSYEHGSYVCVLEGGQPLSELLDQDQEEVFTVKRAASLLKEVETSLLTLARLNYEVGSFSFQTIFFDSQRVLFNPVLSLLARQAGGETLYGSIESLPPLCKPHKSRKIRGADHVWAYRNIVYMMVPRPGNLLQDCPASPDDVHHPATLQTSRLYLLQIQVVDRS</sequence>